<sequence>MTTDSTEPSFAALAAKYRPIFERIGEGSLQRELDRTLPFEQVQWLKDAGFTGVRVPREFGGDGATLPQLFELLMELAAADPHVPQAFRGHIAFVEDQLCRPAGTTRDEWLTRFAAGDMVGNAVTEIGNVALGDTRTRLAGDGDTLTISGSKFYTTGSIFAEWIDATALDSRGVEVAVLVSTRSDGVVVSDDWNGFGQRLTGSGNAVFSGAPVRADHVYVFSDRFPYQTALYQLVLVAVLAGITRASANEAVHQVANRARTFSHGNAAQTRHDPQVLENVGRIAANAAAVEAITVRAAGSLQAAFEARGADASVVSDCKRDAELRCTEAQVIATRLALESATALFEGLGASAVIETQALDRYWRNARTVSSHNPVAFKARIIGDWLVNGTEPPYEWAIGIGRPSAAQGGVTPDVRS</sequence>
<dbReference type="InterPro" id="IPR013107">
    <property type="entry name" value="Acyl-CoA_DH_C"/>
</dbReference>
<reference evidence="4" key="1">
    <citation type="submission" date="2020-05" db="EMBL/GenBank/DDBJ databases">
        <authorList>
            <person name="Chiriac C."/>
            <person name="Salcher M."/>
            <person name="Ghai R."/>
            <person name="Kavagutti S V."/>
        </authorList>
    </citation>
    <scope>NUCLEOTIDE SEQUENCE</scope>
</reference>
<dbReference type="AlphaFoldDB" id="A0A6J7CHK0"/>
<dbReference type="PANTHER" id="PTHR43884:SF12">
    <property type="entry name" value="ISOVALERYL-COA DEHYDROGENASE, MITOCHONDRIAL-RELATED"/>
    <property type="match status" value="1"/>
</dbReference>
<evidence type="ECO:0000259" key="2">
    <source>
        <dbReference type="Pfam" id="PF02771"/>
    </source>
</evidence>
<evidence type="ECO:0000259" key="3">
    <source>
        <dbReference type="Pfam" id="PF08028"/>
    </source>
</evidence>
<dbReference type="GO" id="GO:0008470">
    <property type="term" value="F:3-methylbutanoyl-CoA dehydrogenase activity"/>
    <property type="evidence" value="ECO:0007669"/>
    <property type="project" value="TreeGrafter"/>
</dbReference>
<evidence type="ECO:0000256" key="1">
    <source>
        <dbReference type="ARBA" id="ARBA00023002"/>
    </source>
</evidence>
<dbReference type="PANTHER" id="PTHR43884">
    <property type="entry name" value="ACYL-COA DEHYDROGENASE"/>
    <property type="match status" value="1"/>
</dbReference>
<dbReference type="Pfam" id="PF08028">
    <property type="entry name" value="Acyl-CoA_dh_2"/>
    <property type="match status" value="1"/>
</dbReference>
<evidence type="ECO:0000313" key="4">
    <source>
        <dbReference type="EMBL" id="CAB4857161.1"/>
    </source>
</evidence>
<keyword evidence="1" id="KW-0560">Oxidoreductase</keyword>
<dbReference type="Gene3D" id="2.40.110.10">
    <property type="entry name" value="Butyryl-CoA Dehydrogenase, subunit A, domain 2"/>
    <property type="match status" value="1"/>
</dbReference>
<dbReference type="SUPFAM" id="SSF56645">
    <property type="entry name" value="Acyl-CoA dehydrogenase NM domain-like"/>
    <property type="match status" value="1"/>
</dbReference>
<dbReference type="GO" id="GO:0006552">
    <property type="term" value="P:L-leucine catabolic process"/>
    <property type="evidence" value="ECO:0007669"/>
    <property type="project" value="TreeGrafter"/>
</dbReference>
<name>A0A6J7CHK0_9ZZZZ</name>
<dbReference type="PIRSF" id="PIRSF016578">
    <property type="entry name" value="HsaA"/>
    <property type="match status" value="1"/>
</dbReference>
<dbReference type="InterPro" id="IPR046373">
    <property type="entry name" value="Acyl-CoA_Oxase/DH_mid-dom_sf"/>
</dbReference>
<dbReference type="Pfam" id="PF02771">
    <property type="entry name" value="Acyl-CoA_dh_N"/>
    <property type="match status" value="1"/>
</dbReference>
<proteinExistence type="predicted"/>
<dbReference type="InterPro" id="IPR036250">
    <property type="entry name" value="AcylCo_DH-like_C"/>
</dbReference>
<feature type="domain" description="Acyl-CoA dehydrogenase C-terminal" evidence="3">
    <location>
        <begin position="234"/>
        <end position="372"/>
    </location>
</feature>
<gene>
    <name evidence="4" type="ORF">UFOPK3402_00015</name>
</gene>
<dbReference type="InterPro" id="IPR013786">
    <property type="entry name" value="AcylCoA_DH/ox_N"/>
</dbReference>
<dbReference type="Gene3D" id="1.10.540.10">
    <property type="entry name" value="Acyl-CoA dehydrogenase/oxidase, N-terminal domain"/>
    <property type="match status" value="1"/>
</dbReference>
<dbReference type="EMBL" id="CAFBLS010000001">
    <property type="protein sequence ID" value="CAB4857161.1"/>
    <property type="molecule type" value="Genomic_DNA"/>
</dbReference>
<organism evidence="4">
    <name type="scientific">freshwater metagenome</name>
    <dbReference type="NCBI Taxonomy" id="449393"/>
    <lineage>
        <taxon>unclassified sequences</taxon>
        <taxon>metagenomes</taxon>
        <taxon>ecological metagenomes</taxon>
    </lineage>
</organism>
<dbReference type="InterPro" id="IPR009100">
    <property type="entry name" value="AcylCoA_DH/oxidase_NM_dom_sf"/>
</dbReference>
<dbReference type="SUPFAM" id="SSF47203">
    <property type="entry name" value="Acyl-CoA dehydrogenase C-terminal domain-like"/>
    <property type="match status" value="1"/>
</dbReference>
<feature type="domain" description="Acyl-CoA dehydrogenase/oxidase N-terminal" evidence="2">
    <location>
        <begin position="33"/>
        <end position="117"/>
    </location>
</feature>
<dbReference type="InterPro" id="IPR037069">
    <property type="entry name" value="AcylCoA_DH/ox_N_sf"/>
</dbReference>
<protein>
    <submittedName>
        <fullName evidence="4">Unannotated protein</fullName>
    </submittedName>
</protein>
<dbReference type="GO" id="GO:0050660">
    <property type="term" value="F:flavin adenine dinucleotide binding"/>
    <property type="evidence" value="ECO:0007669"/>
    <property type="project" value="InterPro"/>
</dbReference>
<accession>A0A6J7CHK0</accession>
<dbReference type="Gene3D" id="1.20.140.10">
    <property type="entry name" value="Butyryl-CoA Dehydrogenase, subunit A, domain 3"/>
    <property type="match status" value="1"/>
</dbReference>